<dbReference type="EMBL" id="CAUOFW020008669">
    <property type="protein sequence ID" value="CAK9183512.1"/>
    <property type="molecule type" value="Genomic_DNA"/>
</dbReference>
<feature type="region of interest" description="Disordered" evidence="5">
    <location>
        <begin position="205"/>
        <end position="249"/>
    </location>
</feature>
<keyword evidence="4" id="KW-0539">Nucleus</keyword>
<dbReference type="Pfam" id="PF02365">
    <property type="entry name" value="NAM"/>
    <property type="match status" value="1"/>
</dbReference>
<evidence type="ECO:0000256" key="5">
    <source>
        <dbReference type="SAM" id="MobiDB-lite"/>
    </source>
</evidence>
<evidence type="ECO:0000259" key="6">
    <source>
        <dbReference type="PROSITE" id="PS51005"/>
    </source>
</evidence>
<feature type="compositionally biased region" description="Acidic residues" evidence="5">
    <location>
        <begin position="239"/>
        <end position="249"/>
    </location>
</feature>
<keyword evidence="1" id="KW-0805">Transcription regulation</keyword>
<evidence type="ECO:0000313" key="9">
    <source>
        <dbReference type="Proteomes" id="UP001642360"/>
    </source>
</evidence>
<accession>A0ABC8V0S0</accession>
<dbReference type="PROSITE" id="PS51005">
    <property type="entry name" value="NAC"/>
    <property type="match status" value="1"/>
</dbReference>
<dbReference type="PANTHER" id="PTHR31744:SF93">
    <property type="entry name" value="NAC DOMAIN-CONTAINING PROTEIN"/>
    <property type="match status" value="1"/>
</dbReference>
<keyword evidence="9" id="KW-1185">Reference proteome</keyword>
<evidence type="ECO:0000256" key="2">
    <source>
        <dbReference type="ARBA" id="ARBA00023125"/>
    </source>
</evidence>
<evidence type="ECO:0000256" key="4">
    <source>
        <dbReference type="ARBA" id="ARBA00023242"/>
    </source>
</evidence>
<dbReference type="Proteomes" id="UP001642360">
    <property type="component" value="Unassembled WGS sequence"/>
</dbReference>
<reference evidence="8 9" key="1">
    <citation type="submission" date="2024-02" db="EMBL/GenBank/DDBJ databases">
        <authorList>
            <person name="Vignale AGUSTIN F."/>
            <person name="Sosa J E."/>
            <person name="Modenutti C."/>
        </authorList>
    </citation>
    <scope>NUCLEOTIDE SEQUENCE [LARGE SCALE GENOMIC DNA]</scope>
</reference>
<evidence type="ECO:0000256" key="3">
    <source>
        <dbReference type="ARBA" id="ARBA00023163"/>
    </source>
</evidence>
<dbReference type="AlphaFoldDB" id="A0ABC8V0S0"/>
<sequence>MDTFNFVKDGVIKLPPGFRFQPTDEEIVFQYLTRKIFSRPLPATIIPEVNIYKHDPWDLPAGESDEDRYFFSNKEAKYQNGNQTNRTTGGGYWKATGLDKQVINSKIKPVMGMRKTLVFYKGKPPHAARTDWIMHEFRLVHHGNATDDIAQSTKTSTRGNSLVQIGNWVFCHIFLKKRNMNTTEDHENIGTCKDDQAPRFYQFMMGNLNDLGPNPPTSSSSSNSDSSSVITEDSSSQLDNEETSCLEIQ</sequence>
<evidence type="ECO:0000313" key="7">
    <source>
        <dbReference type="EMBL" id="CAK9183512.1"/>
    </source>
</evidence>
<dbReference type="PANTHER" id="PTHR31744">
    <property type="entry name" value="PROTEIN CUP-SHAPED COTYLEDON 2-RELATED"/>
    <property type="match status" value="1"/>
</dbReference>
<dbReference type="InterPro" id="IPR036093">
    <property type="entry name" value="NAC_dom_sf"/>
</dbReference>
<comment type="caution">
    <text evidence="8">The sequence shown here is derived from an EMBL/GenBank/DDBJ whole genome shotgun (WGS) entry which is preliminary data.</text>
</comment>
<keyword evidence="2" id="KW-0238">DNA-binding</keyword>
<evidence type="ECO:0000256" key="1">
    <source>
        <dbReference type="ARBA" id="ARBA00023015"/>
    </source>
</evidence>
<evidence type="ECO:0000313" key="8">
    <source>
        <dbReference type="EMBL" id="CAK9186938.1"/>
    </source>
</evidence>
<name>A0ABC8V0S0_9AQUA</name>
<dbReference type="SUPFAM" id="SSF101941">
    <property type="entry name" value="NAC domain"/>
    <property type="match status" value="1"/>
</dbReference>
<feature type="domain" description="NAC" evidence="6">
    <location>
        <begin position="14"/>
        <end position="176"/>
    </location>
</feature>
<protein>
    <recommendedName>
        <fullName evidence="6">NAC domain-containing protein</fullName>
    </recommendedName>
</protein>
<dbReference type="InterPro" id="IPR003441">
    <property type="entry name" value="NAC-dom"/>
</dbReference>
<keyword evidence="3" id="KW-0804">Transcription</keyword>
<dbReference type="EMBL" id="CAUOFW020009724">
    <property type="protein sequence ID" value="CAK9186938.1"/>
    <property type="molecule type" value="Genomic_DNA"/>
</dbReference>
<feature type="compositionally biased region" description="Low complexity" evidence="5">
    <location>
        <begin position="218"/>
        <end position="236"/>
    </location>
</feature>
<dbReference type="GO" id="GO:0003677">
    <property type="term" value="F:DNA binding"/>
    <property type="evidence" value="ECO:0007669"/>
    <property type="project" value="UniProtKB-KW"/>
</dbReference>
<proteinExistence type="predicted"/>
<gene>
    <name evidence="7" type="ORF">ILEXP_LOCUS53780</name>
    <name evidence="8" type="ORF">ILEXP_LOCUS57437</name>
</gene>
<organism evidence="8 9">
    <name type="scientific">Ilex paraguariensis</name>
    <name type="common">yerba mate</name>
    <dbReference type="NCBI Taxonomy" id="185542"/>
    <lineage>
        <taxon>Eukaryota</taxon>
        <taxon>Viridiplantae</taxon>
        <taxon>Streptophyta</taxon>
        <taxon>Embryophyta</taxon>
        <taxon>Tracheophyta</taxon>
        <taxon>Spermatophyta</taxon>
        <taxon>Magnoliopsida</taxon>
        <taxon>eudicotyledons</taxon>
        <taxon>Gunneridae</taxon>
        <taxon>Pentapetalae</taxon>
        <taxon>asterids</taxon>
        <taxon>campanulids</taxon>
        <taxon>Aquifoliales</taxon>
        <taxon>Aquifoliaceae</taxon>
        <taxon>Ilex</taxon>
    </lineage>
</organism>
<dbReference type="Gene3D" id="2.170.150.80">
    <property type="entry name" value="NAC domain"/>
    <property type="match status" value="1"/>
</dbReference>